<keyword evidence="2" id="KW-1185">Reference proteome</keyword>
<reference evidence="1 2" key="1">
    <citation type="submission" date="2013-07" db="EMBL/GenBank/DDBJ databases">
        <title>Comparative Genomic and Metabolomic Analysis of Twelve Strains of Pseudoalteromonas luteoviolacea.</title>
        <authorList>
            <person name="Vynne N.G."/>
            <person name="Mansson M."/>
            <person name="Gram L."/>
        </authorList>
    </citation>
    <scope>NUCLEOTIDE SEQUENCE [LARGE SCALE GENOMIC DNA]</scope>
    <source>
        <strain evidence="1 2">DSM 6061</strain>
    </source>
</reference>
<evidence type="ECO:0008006" key="3">
    <source>
        <dbReference type="Google" id="ProtNLM"/>
    </source>
</evidence>
<dbReference type="InterPro" id="IPR010982">
    <property type="entry name" value="Lambda_DNA-bd_dom_sf"/>
</dbReference>
<organism evidence="1 2">
    <name type="scientific">Pseudoalteromonas luteoviolacea DSM 6061</name>
    <dbReference type="NCBI Taxonomy" id="1365250"/>
    <lineage>
        <taxon>Bacteria</taxon>
        <taxon>Pseudomonadati</taxon>
        <taxon>Pseudomonadota</taxon>
        <taxon>Gammaproteobacteria</taxon>
        <taxon>Alteromonadales</taxon>
        <taxon>Pseudoalteromonadaceae</taxon>
        <taxon>Pseudoalteromonas</taxon>
    </lineage>
</organism>
<evidence type="ECO:0000313" key="1">
    <source>
        <dbReference type="EMBL" id="KZN42653.1"/>
    </source>
</evidence>
<dbReference type="GO" id="GO:0003677">
    <property type="term" value="F:DNA binding"/>
    <property type="evidence" value="ECO:0007669"/>
    <property type="project" value="InterPro"/>
</dbReference>
<dbReference type="Proteomes" id="UP000076643">
    <property type="component" value="Unassembled WGS sequence"/>
</dbReference>
<dbReference type="EMBL" id="AUYB01000082">
    <property type="protein sequence ID" value="KZN42653.1"/>
    <property type="molecule type" value="Genomic_DNA"/>
</dbReference>
<dbReference type="AlphaFoldDB" id="A0A166YI37"/>
<dbReference type="Gene3D" id="1.10.260.40">
    <property type="entry name" value="lambda repressor-like DNA-binding domains"/>
    <property type="match status" value="1"/>
</dbReference>
<name>A0A166YI37_9GAMM</name>
<protein>
    <recommendedName>
        <fullName evidence="3">HTH cro/C1-type domain-containing protein</fullName>
    </recommendedName>
</protein>
<dbReference type="RefSeq" id="WP_227008386.1">
    <property type="nucleotide sequence ID" value="NZ_AQHB01000014.1"/>
</dbReference>
<dbReference type="GeneID" id="57360980"/>
<proteinExistence type="predicted"/>
<dbReference type="InterPro" id="IPR001387">
    <property type="entry name" value="Cro/C1-type_HTH"/>
</dbReference>
<dbReference type="PATRIC" id="fig|1365250.3.peg.1075"/>
<evidence type="ECO:0000313" key="2">
    <source>
        <dbReference type="Proteomes" id="UP000076643"/>
    </source>
</evidence>
<dbReference type="CDD" id="cd00093">
    <property type="entry name" value="HTH_XRE"/>
    <property type="match status" value="1"/>
</dbReference>
<comment type="caution">
    <text evidence="1">The sequence shown here is derived from an EMBL/GenBank/DDBJ whole genome shotgun (WGS) entry which is preliminary data.</text>
</comment>
<accession>A0A166YI37</accession>
<gene>
    <name evidence="1" type="ORF">N475_10000</name>
</gene>
<dbReference type="SUPFAM" id="SSF47413">
    <property type="entry name" value="lambda repressor-like DNA-binding domains"/>
    <property type="match status" value="1"/>
</dbReference>
<sequence length="112" mass="12831">MAKQSIFNAQIKARLSQNLVTTQQSPDLNTTPTELVRTPKGAQLLKYARKCRGYTQAESAACYGIEERTLRRWENNEYNPRWNDVISLIEDVYLMNITQAIEGVRNNPELVA</sequence>